<dbReference type="EMBL" id="CAKLCB010000073">
    <property type="protein sequence ID" value="CAH0514570.1"/>
    <property type="molecule type" value="Genomic_DNA"/>
</dbReference>
<dbReference type="Proteomes" id="UP001158986">
    <property type="component" value="Unassembled WGS sequence"/>
</dbReference>
<reference evidence="2 3" key="1">
    <citation type="submission" date="2021-11" db="EMBL/GenBank/DDBJ databases">
        <authorList>
            <person name="Islam A."/>
            <person name="Islam S."/>
            <person name="Flora M.S."/>
            <person name="Rahman M."/>
            <person name="Ziaur R.M."/>
            <person name="Epstein J.H."/>
            <person name="Hassan M."/>
            <person name="Klassen M."/>
            <person name="Woodard K."/>
            <person name="Webb A."/>
            <person name="Webby R.J."/>
            <person name="El Zowalaty M.E."/>
        </authorList>
    </citation>
    <scope>NUCLEOTIDE SEQUENCE [LARGE SCALE GENOMIC DNA]</scope>
    <source>
        <strain evidence="2">Pbs1</strain>
    </source>
</reference>
<organism evidence="2 3">
    <name type="scientific">Peronospora belbahrii</name>
    <dbReference type="NCBI Taxonomy" id="622444"/>
    <lineage>
        <taxon>Eukaryota</taxon>
        <taxon>Sar</taxon>
        <taxon>Stramenopiles</taxon>
        <taxon>Oomycota</taxon>
        <taxon>Peronosporomycetes</taxon>
        <taxon>Peronosporales</taxon>
        <taxon>Peronosporaceae</taxon>
        <taxon>Peronospora</taxon>
    </lineage>
</organism>
<proteinExistence type="predicted"/>
<feature type="compositionally biased region" description="Basic and acidic residues" evidence="1">
    <location>
        <begin position="20"/>
        <end position="30"/>
    </location>
</feature>
<evidence type="ECO:0000256" key="1">
    <source>
        <dbReference type="SAM" id="MobiDB-lite"/>
    </source>
</evidence>
<gene>
    <name evidence="2" type="ORF">PBS001_LOCUS1316</name>
</gene>
<feature type="region of interest" description="Disordered" evidence="1">
    <location>
        <begin position="17"/>
        <end position="59"/>
    </location>
</feature>
<name>A0ABN8CNX3_9STRA</name>
<feature type="compositionally biased region" description="Basic and acidic residues" evidence="1">
    <location>
        <begin position="39"/>
        <end position="59"/>
    </location>
</feature>
<evidence type="ECO:0000313" key="2">
    <source>
        <dbReference type="EMBL" id="CAH0514570.1"/>
    </source>
</evidence>
<sequence>MKKQAEGAAAGYKSLLAENESYKKQTDKLHGAAGGEEGDDKKKKVDRTGQIGARERADLEERSSAFMKLMDVKNESDKQLETVKSQEVELKYQRQQIAKLTEERDSFSEVPDSGL</sequence>
<protein>
    <submittedName>
        <fullName evidence="2">Uncharacterized protein</fullName>
    </submittedName>
</protein>
<accession>A0ABN8CNX3</accession>
<comment type="caution">
    <text evidence="2">The sequence shown here is derived from an EMBL/GenBank/DDBJ whole genome shotgun (WGS) entry which is preliminary data.</text>
</comment>
<keyword evidence="3" id="KW-1185">Reference proteome</keyword>
<evidence type="ECO:0000313" key="3">
    <source>
        <dbReference type="Proteomes" id="UP001158986"/>
    </source>
</evidence>